<dbReference type="PANTHER" id="PTHR12458">
    <property type="entry name" value="ORF PROTEIN"/>
    <property type="match status" value="1"/>
</dbReference>
<accession>A0A4W3H0S1</accession>
<dbReference type="InParanoid" id="A0A4W3H0S1"/>
<sequence length="283" mass="32228">MIELTLLQLFTLLGRESLQFSSPEHSPAYLKHSREHSHFKLNESSKENENGSTSVSEDEEKEHELKQKGIFTYSSCPRSAPHGKVLSTSTEGLPCPENLRSDGDRRGARLEEDFHGSVSNEEEYNWQNYQPKDMSESDEARMLASLRRQQLEELEDDGKSNQLNAVQLGYCVYGDDSISTSSDDTSIWSTHHTGPPVNQGHHYQNEMLLTLSQKKMNPLLLSNPRDVIFNQEMFPLVYNPFALCVTDNTSSDAEDEDEVLDLLYDPCLNCYFDPKTGKYYELA</sequence>
<name>A0A4W3H0S1_CALMI</name>
<feature type="compositionally biased region" description="Basic and acidic residues" evidence="1">
    <location>
        <begin position="36"/>
        <end position="49"/>
    </location>
</feature>
<reference evidence="3" key="1">
    <citation type="journal article" date="2006" name="Science">
        <title>Ancient noncoding elements conserved in the human genome.</title>
        <authorList>
            <person name="Venkatesh B."/>
            <person name="Kirkness E.F."/>
            <person name="Loh Y.H."/>
            <person name="Halpern A.L."/>
            <person name="Lee A.P."/>
            <person name="Johnson J."/>
            <person name="Dandona N."/>
            <person name="Viswanathan L.D."/>
            <person name="Tay A."/>
            <person name="Venter J.C."/>
            <person name="Strausberg R.L."/>
            <person name="Brenner S."/>
        </authorList>
    </citation>
    <scope>NUCLEOTIDE SEQUENCE [LARGE SCALE GENOMIC DNA]</scope>
</reference>
<dbReference type="InterPro" id="IPR040441">
    <property type="entry name" value="CFA20/CFAP20DC"/>
</dbReference>
<dbReference type="Ensembl" id="ENSCMIT00000009156.1">
    <property type="protein sequence ID" value="ENSCMIP00000008910.1"/>
    <property type="gene ID" value="ENSCMIG00000004752.1"/>
</dbReference>
<dbReference type="AlphaFoldDB" id="A0A4W3H0S1"/>
<dbReference type="Proteomes" id="UP000314986">
    <property type="component" value="Unassembled WGS sequence"/>
</dbReference>
<reference evidence="2" key="4">
    <citation type="submission" date="2025-08" db="UniProtKB">
        <authorList>
            <consortium name="Ensembl"/>
        </authorList>
    </citation>
    <scope>IDENTIFICATION</scope>
</reference>
<reference evidence="2" key="5">
    <citation type="submission" date="2025-09" db="UniProtKB">
        <authorList>
            <consortium name="Ensembl"/>
        </authorList>
    </citation>
    <scope>IDENTIFICATION</scope>
</reference>
<evidence type="ECO:0000313" key="3">
    <source>
        <dbReference type="Proteomes" id="UP000314986"/>
    </source>
</evidence>
<reference evidence="3" key="3">
    <citation type="journal article" date="2014" name="Nature">
        <title>Elephant shark genome provides unique insights into gnathostome evolution.</title>
        <authorList>
            <consortium name="International Elephant Shark Genome Sequencing Consortium"/>
            <person name="Venkatesh B."/>
            <person name="Lee A.P."/>
            <person name="Ravi V."/>
            <person name="Maurya A.K."/>
            <person name="Lian M.M."/>
            <person name="Swann J.B."/>
            <person name="Ohta Y."/>
            <person name="Flajnik M.F."/>
            <person name="Sutoh Y."/>
            <person name="Kasahara M."/>
            <person name="Hoon S."/>
            <person name="Gangu V."/>
            <person name="Roy S.W."/>
            <person name="Irimia M."/>
            <person name="Korzh V."/>
            <person name="Kondrychyn I."/>
            <person name="Lim Z.W."/>
            <person name="Tay B.H."/>
            <person name="Tohari S."/>
            <person name="Kong K.W."/>
            <person name="Ho S."/>
            <person name="Lorente-Galdos B."/>
            <person name="Quilez J."/>
            <person name="Marques-Bonet T."/>
            <person name="Raney B.J."/>
            <person name="Ingham P.W."/>
            <person name="Tay A."/>
            <person name="Hillier L.W."/>
            <person name="Minx P."/>
            <person name="Boehm T."/>
            <person name="Wilson R.K."/>
            <person name="Brenner S."/>
            <person name="Warren W.C."/>
        </authorList>
    </citation>
    <scope>NUCLEOTIDE SEQUENCE [LARGE SCALE GENOMIC DNA]</scope>
</reference>
<evidence type="ECO:0000256" key="1">
    <source>
        <dbReference type="SAM" id="MobiDB-lite"/>
    </source>
</evidence>
<dbReference type="GeneTree" id="ENSGT00390000005497"/>
<feature type="region of interest" description="Disordered" evidence="1">
    <location>
        <begin position="78"/>
        <end position="107"/>
    </location>
</feature>
<dbReference type="STRING" id="7868.ENSCMIP00000008910"/>
<dbReference type="OMA" id="PLTECAT"/>
<evidence type="ECO:0000313" key="2">
    <source>
        <dbReference type="Ensembl" id="ENSCMIP00000008910.1"/>
    </source>
</evidence>
<organism evidence="2 3">
    <name type="scientific">Callorhinchus milii</name>
    <name type="common">Ghost shark</name>
    <dbReference type="NCBI Taxonomy" id="7868"/>
    <lineage>
        <taxon>Eukaryota</taxon>
        <taxon>Metazoa</taxon>
        <taxon>Chordata</taxon>
        <taxon>Craniata</taxon>
        <taxon>Vertebrata</taxon>
        <taxon>Chondrichthyes</taxon>
        <taxon>Holocephali</taxon>
        <taxon>Chimaeriformes</taxon>
        <taxon>Callorhinchidae</taxon>
        <taxon>Callorhinchus</taxon>
    </lineage>
</organism>
<reference evidence="3" key="2">
    <citation type="journal article" date="2007" name="PLoS Biol.">
        <title>Survey sequencing and comparative analysis of the elephant shark (Callorhinchus milii) genome.</title>
        <authorList>
            <person name="Venkatesh B."/>
            <person name="Kirkness E.F."/>
            <person name="Loh Y.H."/>
            <person name="Halpern A.L."/>
            <person name="Lee A.P."/>
            <person name="Johnson J."/>
            <person name="Dandona N."/>
            <person name="Viswanathan L.D."/>
            <person name="Tay A."/>
            <person name="Venter J.C."/>
            <person name="Strausberg R.L."/>
            <person name="Brenner S."/>
        </authorList>
    </citation>
    <scope>NUCLEOTIDE SEQUENCE [LARGE SCALE GENOMIC DNA]</scope>
</reference>
<feature type="region of interest" description="Disordered" evidence="1">
    <location>
        <begin position="21"/>
        <end position="64"/>
    </location>
</feature>
<protein>
    <submittedName>
        <fullName evidence="2">Uncharacterized protein</fullName>
    </submittedName>
</protein>
<proteinExistence type="predicted"/>
<keyword evidence="3" id="KW-1185">Reference proteome</keyword>